<feature type="domain" description="Glycosyltransferase RgtA/B/C/D-like" evidence="9">
    <location>
        <begin position="155"/>
        <end position="307"/>
    </location>
</feature>
<evidence type="ECO:0000259" key="9">
    <source>
        <dbReference type="Pfam" id="PF13231"/>
    </source>
</evidence>
<sequence length="663" mass="73164">MSAILVVLACVFLALGFMRRGSGLRQALVYSSIPISIFIAFSTEALSVFHALTRMWIALIWVVFAVTGFLFSRGPRANPSAPLVSLNLWHDLDKSERWMLASLTLIAGLVGLTALLSAPNTWDAMEYHMPRVVEWISNRGVQLYPTIDHQQLSMPPFSEYAILHLQLLFGSDRLANMVQWFAYVGCMLAVSLIARELGGDRRAQILAAVISGTIETGILGASGTKNDYTLTYWVATSVFLLLQWKKQQGWALTLAIASALSLSVFCKGTGYAFLPPLVVFCFFMWNAKAQKTFLLRLPILALVCVMVSGPLWARNHEFSGSILGLPYFDGAGPDEGRMYGNRHITLTRSAANVLRNVALNLAVPVGKVNGLTTKAFSAAIHALGVDPSDPSQLVLSQAGYLPPFNIDFRPFSETQAGNQLHFILLIATGVLCLWKRKEFSRETLLFAFGIAGSFVLYATLLRWSPWNARYQLPVFVLGAAFSAIVLVRITPRWTSAVAACVLLLGLALSIKNSSRPLIDRQYSVITSPRERTYFFDHHWDSADSFIQAAKAASGKTCESIGIDANENHFEYPLMALLNRDGHLRTISYVGVHNSTIAYERHGRVAPCTVVCLSCALKPEEEQYRKQFKTMETFGDILVFSDPVSTAMSAVALNLPVTQKAQPF</sequence>
<feature type="transmembrane region" description="Helical" evidence="8">
    <location>
        <begin position="177"/>
        <end position="194"/>
    </location>
</feature>
<evidence type="ECO:0000256" key="2">
    <source>
        <dbReference type="ARBA" id="ARBA00022475"/>
    </source>
</evidence>
<gene>
    <name evidence="10" type="ORF">HDF16_004381</name>
</gene>
<dbReference type="PANTHER" id="PTHR33908">
    <property type="entry name" value="MANNOSYLTRANSFERASE YKCB-RELATED"/>
    <property type="match status" value="1"/>
</dbReference>
<feature type="transmembrane region" description="Helical" evidence="8">
    <location>
        <begin position="51"/>
        <end position="71"/>
    </location>
</feature>
<feature type="transmembrane region" description="Helical" evidence="8">
    <location>
        <begin position="470"/>
        <end position="486"/>
    </location>
</feature>
<evidence type="ECO:0000256" key="1">
    <source>
        <dbReference type="ARBA" id="ARBA00004651"/>
    </source>
</evidence>
<organism evidence="10 11">
    <name type="scientific">Granulicella aggregans</name>
    <dbReference type="NCBI Taxonomy" id="474949"/>
    <lineage>
        <taxon>Bacteria</taxon>
        <taxon>Pseudomonadati</taxon>
        <taxon>Acidobacteriota</taxon>
        <taxon>Terriglobia</taxon>
        <taxon>Terriglobales</taxon>
        <taxon>Acidobacteriaceae</taxon>
        <taxon>Granulicella</taxon>
    </lineage>
</organism>
<keyword evidence="11" id="KW-1185">Reference proteome</keyword>
<keyword evidence="3" id="KW-0328">Glycosyltransferase</keyword>
<keyword evidence="2" id="KW-1003">Cell membrane</keyword>
<evidence type="ECO:0000256" key="5">
    <source>
        <dbReference type="ARBA" id="ARBA00022692"/>
    </source>
</evidence>
<keyword evidence="5 8" id="KW-0812">Transmembrane</keyword>
<protein>
    <recommendedName>
        <fullName evidence="9">Glycosyltransferase RgtA/B/C/D-like domain-containing protein</fullName>
    </recommendedName>
</protein>
<dbReference type="PANTHER" id="PTHR33908:SF3">
    <property type="entry name" value="UNDECAPRENYL PHOSPHATE-ALPHA-4-AMINO-4-DEOXY-L-ARABINOSE ARABINOSYL TRANSFERASE"/>
    <property type="match status" value="1"/>
</dbReference>
<feature type="transmembrane region" description="Helical" evidence="8">
    <location>
        <begin position="294"/>
        <end position="313"/>
    </location>
</feature>
<name>A0A7W7ZGS6_9BACT</name>
<comment type="subcellular location">
    <subcellularLocation>
        <location evidence="1">Cell membrane</location>
        <topology evidence="1">Multi-pass membrane protein</topology>
    </subcellularLocation>
</comment>
<dbReference type="RefSeq" id="WP_184221351.1">
    <property type="nucleotide sequence ID" value="NZ_JACHIP010000006.1"/>
</dbReference>
<dbReference type="InterPro" id="IPR038731">
    <property type="entry name" value="RgtA/B/C-like"/>
</dbReference>
<dbReference type="Pfam" id="PF13231">
    <property type="entry name" value="PMT_2"/>
    <property type="match status" value="1"/>
</dbReference>
<feature type="transmembrane region" description="Helical" evidence="8">
    <location>
        <begin position="443"/>
        <end position="464"/>
    </location>
</feature>
<evidence type="ECO:0000313" key="11">
    <source>
        <dbReference type="Proteomes" id="UP000540989"/>
    </source>
</evidence>
<reference evidence="10 11" key="1">
    <citation type="submission" date="2020-08" db="EMBL/GenBank/DDBJ databases">
        <title>Genomic Encyclopedia of Type Strains, Phase IV (KMG-V): Genome sequencing to study the core and pangenomes of soil and plant-associated prokaryotes.</title>
        <authorList>
            <person name="Whitman W."/>
        </authorList>
    </citation>
    <scope>NUCLEOTIDE SEQUENCE [LARGE SCALE GENOMIC DNA]</scope>
    <source>
        <strain evidence="10 11">M8UP14</strain>
    </source>
</reference>
<keyword evidence="6 8" id="KW-1133">Transmembrane helix</keyword>
<dbReference type="GO" id="GO:0009103">
    <property type="term" value="P:lipopolysaccharide biosynthetic process"/>
    <property type="evidence" value="ECO:0007669"/>
    <property type="project" value="UniProtKB-ARBA"/>
</dbReference>
<feature type="transmembrane region" description="Helical" evidence="8">
    <location>
        <begin position="249"/>
        <end position="265"/>
    </location>
</feature>
<proteinExistence type="predicted"/>
<dbReference type="GO" id="GO:0005886">
    <property type="term" value="C:plasma membrane"/>
    <property type="evidence" value="ECO:0007669"/>
    <property type="project" value="UniProtKB-SubCell"/>
</dbReference>
<dbReference type="InterPro" id="IPR050297">
    <property type="entry name" value="LipidA_mod_glycosyltrf_83"/>
</dbReference>
<feature type="transmembrane region" description="Helical" evidence="8">
    <location>
        <begin position="98"/>
        <end position="118"/>
    </location>
</feature>
<dbReference type="Proteomes" id="UP000540989">
    <property type="component" value="Unassembled WGS sequence"/>
</dbReference>
<evidence type="ECO:0000256" key="6">
    <source>
        <dbReference type="ARBA" id="ARBA00022989"/>
    </source>
</evidence>
<dbReference type="EMBL" id="JACHIP010000006">
    <property type="protein sequence ID" value="MBB5059655.1"/>
    <property type="molecule type" value="Genomic_DNA"/>
</dbReference>
<evidence type="ECO:0000256" key="3">
    <source>
        <dbReference type="ARBA" id="ARBA00022676"/>
    </source>
</evidence>
<evidence type="ECO:0000256" key="8">
    <source>
        <dbReference type="SAM" id="Phobius"/>
    </source>
</evidence>
<keyword evidence="7 8" id="KW-0472">Membrane</keyword>
<dbReference type="GO" id="GO:0016763">
    <property type="term" value="F:pentosyltransferase activity"/>
    <property type="evidence" value="ECO:0007669"/>
    <property type="project" value="TreeGrafter"/>
</dbReference>
<comment type="caution">
    <text evidence="10">The sequence shown here is derived from an EMBL/GenBank/DDBJ whole genome shotgun (WGS) entry which is preliminary data.</text>
</comment>
<dbReference type="AlphaFoldDB" id="A0A7W7ZGS6"/>
<evidence type="ECO:0000313" key="10">
    <source>
        <dbReference type="EMBL" id="MBB5059655.1"/>
    </source>
</evidence>
<accession>A0A7W7ZGS6</accession>
<keyword evidence="4" id="KW-0808">Transferase</keyword>
<evidence type="ECO:0000256" key="7">
    <source>
        <dbReference type="ARBA" id="ARBA00023136"/>
    </source>
</evidence>
<dbReference type="GO" id="GO:0010041">
    <property type="term" value="P:response to iron(III) ion"/>
    <property type="evidence" value="ECO:0007669"/>
    <property type="project" value="TreeGrafter"/>
</dbReference>
<evidence type="ECO:0000256" key="4">
    <source>
        <dbReference type="ARBA" id="ARBA00022679"/>
    </source>
</evidence>